<dbReference type="InterPro" id="IPR013087">
    <property type="entry name" value="Znf_C2H2_type"/>
</dbReference>
<dbReference type="AlphaFoldDB" id="A0A7R9F241"/>
<organism evidence="2">
    <name type="scientific">Timema bartmani</name>
    <dbReference type="NCBI Taxonomy" id="61472"/>
    <lineage>
        <taxon>Eukaryota</taxon>
        <taxon>Metazoa</taxon>
        <taxon>Ecdysozoa</taxon>
        <taxon>Arthropoda</taxon>
        <taxon>Hexapoda</taxon>
        <taxon>Insecta</taxon>
        <taxon>Pterygota</taxon>
        <taxon>Neoptera</taxon>
        <taxon>Polyneoptera</taxon>
        <taxon>Phasmatodea</taxon>
        <taxon>Timematodea</taxon>
        <taxon>Timematoidea</taxon>
        <taxon>Timematidae</taxon>
        <taxon>Timema</taxon>
    </lineage>
</organism>
<proteinExistence type="predicted"/>
<evidence type="ECO:0000313" key="2">
    <source>
        <dbReference type="EMBL" id="CAD7445306.1"/>
    </source>
</evidence>
<reference evidence="2" key="1">
    <citation type="submission" date="2020-11" db="EMBL/GenBank/DDBJ databases">
        <authorList>
            <person name="Tran Van P."/>
        </authorList>
    </citation>
    <scope>NUCLEOTIDE SEQUENCE</scope>
</reference>
<evidence type="ECO:0000259" key="1">
    <source>
        <dbReference type="PROSITE" id="PS00028"/>
    </source>
</evidence>
<feature type="domain" description="C2H2-type" evidence="1">
    <location>
        <begin position="396"/>
        <end position="416"/>
    </location>
</feature>
<feature type="domain" description="C2H2-type" evidence="1">
    <location>
        <begin position="421"/>
        <end position="442"/>
    </location>
</feature>
<name>A0A7R9F241_9NEOP</name>
<sequence>MEYFTNSGDSTSWSINHYSMEGSNSYSPEQKYNADSHSVNESWAQNLNIPNEEARVGLGFPPSDLYQSHPTSTTQGSFTQIGSNIPQAHEPNNQELGYSSNLLDFTHYKLDETGPLLQHNTQQSSYRNDYQTFYGGTFQTNMSASHSYGKHLGTTSNFHEQASPSSGDILGQNMITRFPYNSHQDPTQMTTDRMMVKHPSLGYYVPCKDYLEERNRQITATRSSLAARSLTTSNVIINRNPNVKSGLIPSGSYTAYRTLKEPEGVKRMVPEYQMKKYSERNLSRSIASPWRRKSRAEPMVHTRRTPYAPNTLKSPTMWTVLPRPKIGSPGSSLEQVTPPKVVTPLKVVMKKSLEKGDTDPGVVTVVRSTVEVKNESVDAALRVASSPMRKMLLYACAVCDERVATKNSSITHLKGHRVPFCLHCLTVWRSKEQLDAHVRKAHGAETRVMMVTSKYGRRRQVLSTAALGKRKCSRRASVGVD</sequence>
<dbReference type="PROSITE" id="PS00028">
    <property type="entry name" value="ZINC_FINGER_C2H2_1"/>
    <property type="match status" value="2"/>
</dbReference>
<accession>A0A7R9F241</accession>
<gene>
    <name evidence="2" type="ORF">TBIB3V08_LOCUS7661</name>
</gene>
<protein>
    <recommendedName>
        <fullName evidence="1">C2H2-type domain-containing protein</fullName>
    </recommendedName>
</protein>
<dbReference type="EMBL" id="OD567204">
    <property type="protein sequence ID" value="CAD7445306.1"/>
    <property type="molecule type" value="Genomic_DNA"/>
</dbReference>